<evidence type="ECO:0000313" key="3">
    <source>
        <dbReference type="Proteomes" id="UP000035763"/>
    </source>
</evidence>
<accession>W6JZG7</accession>
<proteinExistence type="predicted"/>
<evidence type="ECO:0000256" key="1">
    <source>
        <dbReference type="SAM" id="MobiDB-lite"/>
    </source>
</evidence>
<evidence type="ECO:0000313" key="2">
    <source>
        <dbReference type="EMBL" id="CCH74983.1"/>
    </source>
</evidence>
<feature type="region of interest" description="Disordered" evidence="1">
    <location>
        <begin position="95"/>
        <end position="116"/>
    </location>
</feature>
<dbReference type="STRING" id="1193182.BN11_50004"/>
<feature type="compositionally biased region" description="Basic residues" evidence="1">
    <location>
        <begin position="30"/>
        <end position="44"/>
    </location>
</feature>
<sequence length="116" mass="12109">MALRSATAAQHVDHVIVTAGTAVAGAAGARNRRACARPSRHRRSAGLGPGDRHRPGQRGPAGPGGSEVTGARRDRSLRVFGDLGVGSTFVLWLPDRGAPRSEDCTTPPDLDPLGRR</sequence>
<dbReference type="Proteomes" id="UP000035763">
    <property type="component" value="Unassembled WGS sequence"/>
</dbReference>
<protein>
    <submittedName>
        <fullName evidence="2">Uncharacterized protein</fullName>
    </submittedName>
</protein>
<reference evidence="2 3" key="1">
    <citation type="journal article" date="2013" name="ISME J.">
        <title>A metabolic model for members of the genus Tetrasphaera involved in enhanced biological phosphorus removal.</title>
        <authorList>
            <person name="Kristiansen R."/>
            <person name="Nguyen H.T.T."/>
            <person name="Saunders A.M."/>
            <person name="Nielsen J.L."/>
            <person name="Wimmer R."/>
            <person name="Le V.Q."/>
            <person name="McIlroy S.J."/>
            <person name="Petrovski S."/>
            <person name="Seviour R.J."/>
            <person name="Calteau A."/>
            <person name="Nielsen K.L."/>
            <person name="Nielsen P.H."/>
        </authorList>
    </citation>
    <scope>NUCLEOTIDE SEQUENCE [LARGE SCALE GENOMIC DNA]</scope>
    <source>
        <strain evidence="2 3">Ben110</strain>
    </source>
</reference>
<keyword evidence="3" id="KW-1185">Reference proteome</keyword>
<dbReference type="EMBL" id="CAJA01000445">
    <property type="protein sequence ID" value="CCH74983.1"/>
    <property type="molecule type" value="Genomic_DNA"/>
</dbReference>
<feature type="region of interest" description="Disordered" evidence="1">
    <location>
        <begin position="26"/>
        <end position="74"/>
    </location>
</feature>
<organism evidence="2 3">
    <name type="scientific">Nostocoides australiense Ben110</name>
    <dbReference type="NCBI Taxonomy" id="1193182"/>
    <lineage>
        <taxon>Bacteria</taxon>
        <taxon>Bacillati</taxon>
        <taxon>Actinomycetota</taxon>
        <taxon>Actinomycetes</taxon>
        <taxon>Micrococcales</taxon>
        <taxon>Intrasporangiaceae</taxon>
        <taxon>Nostocoides</taxon>
    </lineage>
</organism>
<dbReference type="AlphaFoldDB" id="W6JZG7"/>
<name>W6JZG7_9MICO</name>
<gene>
    <name evidence="2" type="ORF">BN11_50004</name>
</gene>
<comment type="caution">
    <text evidence="2">The sequence shown here is derived from an EMBL/GenBank/DDBJ whole genome shotgun (WGS) entry which is preliminary data.</text>
</comment>